<reference evidence="8" key="1">
    <citation type="submission" date="2022-07" db="EMBL/GenBank/DDBJ databases">
        <title>Chromosome-level genome of Muraenolepis orangiensis.</title>
        <authorList>
            <person name="Kim J."/>
        </authorList>
    </citation>
    <scope>NUCLEOTIDE SEQUENCE</scope>
    <source>
        <strain evidence="8">KU_S4_2022</strain>
        <tissue evidence="8">Muscle</tissue>
    </source>
</reference>
<keyword evidence="3" id="KW-0393">Immunoglobulin domain</keyword>
<keyword evidence="1 5" id="KW-0732">Signal</keyword>
<feature type="chain" id="PRO_5040333708" evidence="5">
    <location>
        <begin position="31"/>
        <end position="602"/>
    </location>
</feature>
<feature type="domain" description="Fibronectin type-III" evidence="7">
    <location>
        <begin position="433"/>
        <end position="541"/>
    </location>
</feature>
<dbReference type="SUPFAM" id="SSF49265">
    <property type="entry name" value="Fibronectin type III"/>
    <property type="match status" value="1"/>
</dbReference>
<name>A0A9Q0IG41_9TELE</name>
<dbReference type="PANTHER" id="PTHR44427:SF5">
    <property type="entry name" value="V-SET AND IMMUNOGLOBULIN DOMAIN-CONTAINING PROTEIN 10-LIKE"/>
    <property type="match status" value="1"/>
</dbReference>
<dbReference type="EMBL" id="JANIIK010000109">
    <property type="protein sequence ID" value="KAJ3597354.1"/>
    <property type="molecule type" value="Genomic_DNA"/>
</dbReference>
<dbReference type="Proteomes" id="UP001148018">
    <property type="component" value="Unassembled WGS sequence"/>
</dbReference>
<evidence type="ECO:0000256" key="4">
    <source>
        <dbReference type="SAM" id="Phobius"/>
    </source>
</evidence>
<evidence type="ECO:0000313" key="8">
    <source>
        <dbReference type="EMBL" id="KAJ3597354.1"/>
    </source>
</evidence>
<evidence type="ECO:0000256" key="2">
    <source>
        <dbReference type="ARBA" id="ARBA00023180"/>
    </source>
</evidence>
<accession>A0A9Q0IG41</accession>
<feature type="domain" description="Ig-like" evidence="6">
    <location>
        <begin position="346"/>
        <end position="437"/>
    </location>
</feature>
<keyword evidence="9" id="KW-1185">Reference proteome</keyword>
<evidence type="ECO:0000256" key="3">
    <source>
        <dbReference type="ARBA" id="ARBA00023319"/>
    </source>
</evidence>
<keyword evidence="4" id="KW-1133">Transmembrane helix</keyword>
<organism evidence="8 9">
    <name type="scientific">Muraenolepis orangiensis</name>
    <name type="common">Patagonian moray cod</name>
    <dbReference type="NCBI Taxonomy" id="630683"/>
    <lineage>
        <taxon>Eukaryota</taxon>
        <taxon>Metazoa</taxon>
        <taxon>Chordata</taxon>
        <taxon>Craniata</taxon>
        <taxon>Vertebrata</taxon>
        <taxon>Euteleostomi</taxon>
        <taxon>Actinopterygii</taxon>
        <taxon>Neopterygii</taxon>
        <taxon>Teleostei</taxon>
        <taxon>Neoteleostei</taxon>
        <taxon>Acanthomorphata</taxon>
        <taxon>Zeiogadaria</taxon>
        <taxon>Gadariae</taxon>
        <taxon>Gadiformes</taxon>
        <taxon>Muraenolepidoidei</taxon>
        <taxon>Muraenolepididae</taxon>
        <taxon>Muraenolepis</taxon>
    </lineage>
</organism>
<feature type="transmembrane region" description="Helical" evidence="4">
    <location>
        <begin position="540"/>
        <end position="568"/>
    </location>
</feature>
<proteinExistence type="predicted"/>
<evidence type="ECO:0000259" key="7">
    <source>
        <dbReference type="PROSITE" id="PS50853"/>
    </source>
</evidence>
<evidence type="ECO:0000256" key="1">
    <source>
        <dbReference type="ARBA" id="ARBA00022729"/>
    </source>
</evidence>
<keyword evidence="2" id="KW-0325">Glycoprotein</keyword>
<dbReference type="PROSITE" id="PS50853">
    <property type="entry name" value="FN3"/>
    <property type="match status" value="1"/>
</dbReference>
<protein>
    <submittedName>
        <fullName evidence="8">Uncharacterized protein</fullName>
    </submittedName>
</protein>
<evidence type="ECO:0000259" key="6">
    <source>
        <dbReference type="PROSITE" id="PS50835"/>
    </source>
</evidence>
<evidence type="ECO:0000313" key="9">
    <source>
        <dbReference type="Proteomes" id="UP001148018"/>
    </source>
</evidence>
<gene>
    <name evidence="8" type="ORF">NHX12_000882</name>
</gene>
<dbReference type="InterPro" id="IPR003961">
    <property type="entry name" value="FN3_dom"/>
</dbReference>
<dbReference type="PROSITE" id="PS50835">
    <property type="entry name" value="IG_LIKE"/>
    <property type="match status" value="1"/>
</dbReference>
<feature type="signal peptide" evidence="5">
    <location>
        <begin position="1"/>
        <end position="30"/>
    </location>
</feature>
<comment type="caution">
    <text evidence="8">The sequence shown here is derived from an EMBL/GenBank/DDBJ whole genome shotgun (WGS) entry which is preliminary data.</text>
</comment>
<dbReference type="CDD" id="cd00063">
    <property type="entry name" value="FN3"/>
    <property type="match status" value="1"/>
</dbReference>
<dbReference type="InterPro" id="IPR050831">
    <property type="entry name" value="CEA_cell_adhesion"/>
</dbReference>
<dbReference type="InterPro" id="IPR036179">
    <property type="entry name" value="Ig-like_dom_sf"/>
</dbReference>
<dbReference type="SUPFAM" id="SSF48726">
    <property type="entry name" value="Immunoglobulin"/>
    <property type="match status" value="3"/>
</dbReference>
<dbReference type="InterPro" id="IPR036116">
    <property type="entry name" value="FN3_sf"/>
</dbReference>
<dbReference type="InterPro" id="IPR007110">
    <property type="entry name" value="Ig-like_dom"/>
</dbReference>
<dbReference type="OrthoDB" id="6159398at2759"/>
<dbReference type="SMART" id="SM00409">
    <property type="entry name" value="IG"/>
    <property type="match status" value="2"/>
</dbReference>
<keyword evidence="4" id="KW-0812">Transmembrane</keyword>
<keyword evidence="4" id="KW-0472">Membrane</keyword>
<dbReference type="PANTHER" id="PTHR44427">
    <property type="entry name" value="CARCINOEMBRYONIC ANTIGEN-RELATED CELL ADHESION MOLECULE 19"/>
    <property type="match status" value="1"/>
</dbReference>
<dbReference type="AlphaFoldDB" id="A0A9Q0IG41"/>
<sequence>MGLKQPGHLRGHKTTVVFFALMVTLTGADGLLEVSPVGPSRVNALAGSRVTLSVSFSGAPDPVVLWSIGSLPVVTWTIGSADRPDVADAHADVLELEEDGSLSLVGVPLSYSHNYTVEITKSGLGVARTHFILKVYEHLQNASITPDPALAVEGLVVFSLRSSVQRGEVERRRWFLEGAEIRSNSSHYSLREEQLLIRQLRRGDAGRYSLQLLNALSEVEVHFNLTVLSQGGNYTCQLRNEKSGARRTVSISVPIYDRPLGDPACSVLATTNNDLQYRCQWPGGVPKPSLAFLSLSSNASAAAGDLHLTLAPSEDLDWKTVVCRGQHPLLTSSCNVTARQPVEFLPRVGVGVGSDGRMAVTIACVSHAVPDAVVTWLREGGQAVTSGNQHQISANTTLLTVRHFNVSEFLRDRFTCTCANPLGHKARTTRLLGPSISESSLLPNLEGTAVTLTWEVPPLSLVTGFDIQMRGPALDPTIGRSSEFRSLEFRSIQVKPGSARSAGILNLDPKSTYHFRVVPSAGRTVGEPSKQQRIGPGTGLSGAAIAGIAAGIPCSILALFTFTALLYLSVSYCKNTALYSSLYPFTHPSNPLLIPLALYSSL</sequence>
<dbReference type="InterPro" id="IPR003599">
    <property type="entry name" value="Ig_sub"/>
</dbReference>
<dbReference type="InterPro" id="IPR013783">
    <property type="entry name" value="Ig-like_fold"/>
</dbReference>
<dbReference type="Gene3D" id="2.60.40.10">
    <property type="entry name" value="Immunoglobulins"/>
    <property type="match status" value="4"/>
</dbReference>
<evidence type="ECO:0000256" key="5">
    <source>
        <dbReference type="SAM" id="SignalP"/>
    </source>
</evidence>